<evidence type="ECO:0000256" key="4">
    <source>
        <dbReference type="ARBA" id="ARBA00009461"/>
    </source>
</evidence>
<protein>
    <recommendedName>
        <fullName evidence="5">Restriction of telomere capping protein 4</fullName>
    </recommendedName>
</protein>
<feature type="compositionally biased region" description="Low complexity" evidence="8">
    <location>
        <begin position="263"/>
        <end position="276"/>
    </location>
</feature>
<feature type="domain" description="Restriction of telomere capping protein 4 C-terminal" evidence="9">
    <location>
        <begin position="372"/>
        <end position="507"/>
    </location>
</feature>
<dbReference type="PANTHER" id="PTHR41391:SF1">
    <property type="entry name" value="RESTRICTION OF TELOMERE CAPPING PROTEIN 4"/>
    <property type="match status" value="1"/>
</dbReference>
<dbReference type="EMBL" id="JAXOVC010000007">
    <property type="protein sequence ID" value="KAK4498939.1"/>
    <property type="molecule type" value="Genomic_DNA"/>
</dbReference>
<evidence type="ECO:0000256" key="2">
    <source>
        <dbReference type="ARBA" id="ARBA00004123"/>
    </source>
</evidence>
<evidence type="ECO:0000259" key="9">
    <source>
        <dbReference type="SMART" id="SM01312"/>
    </source>
</evidence>
<evidence type="ECO:0000313" key="10">
    <source>
        <dbReference type="EMBL" id="KAK4498939.1"/>
    </source>
</evidence>
<evidence type="ECO:0000256" key="5">
    <source>
        <dbReference type="ARBA" id="ARBA00015162"/>
    </source>
</evidence>
<evidence type="ECO:0000313" key="11">
    <source>
        <dbReference type="Proteomes" id="UP001305779"/>
    </source>
</evidence>
<evidence type="ECO:0000256" key="8">
    <source>
        <dbReference type="SAM" id="MobiDB-lite"/>
    </source>
</evidence>
<dbReference type="Proteomes" id="UP001305779">
    <property type="component" value="Unassembled WGS sequence"/>
</dbReference>
<evidence type="ECO:0000256" key="1">
    <source>
        <dbReference type="ARBA" id="ARBA00002738"/>
    </source>
</evidence>
<proteinExistence type="inferred from homology"/>
<dbReference type="InterPro" id="IPR028094">
    <property type="entry name" value="RTC4_C"/>
</dbReference>
<keyword evidence="7" id="KW-0539">Nucleus</keyword>
<reference evidence="10 11" key="1">
    <citation type="journal article" date="2023" name="G3 (Bethesda)">
        <title>A chromosome-level genome assembly of Zasmidium syzygii isolated from banana leaves.</title>
        <authorList>
            <person name="van Westerhoven A.C."/>
            <person name="Mehrabi R."/>
            <person name="Talebi R."/>
            <person name="Steentjes M.B.F."/>
            <person name="Corcolon B."/>
            <person name="Chong P.A."/>
            <person name="Kema G.H.J."/>
            <person name="Seidl M.F."/>
        </authorList>
    </citation>
    <scope>NUCLEOTIDE SEQUENCE [LARGE SCALE GENOMIC DNA]</scope>
    <source>
        <strain evidence="10 11">P124</strain>
    </source>
</reference>
<name>A0ABR0EBQ9_ZASCE</name>
<dbReference type="SMART" id="SM01312">
    <property type="entry name" value="RTC4"/>
    <property type="match status" value="1"/>
</dbReference>
<gene>
    <name evidence="10" type="ORF">PRZ48_009450</name>
</gene>
<feature type="compositionally biased region" description="Basic and acidic residues" evidence="8">
    <location>
        <begin position="204"/>
        <end position="215"/>
    </location>
</feature>
<evidence type="ECO:0000256" key="6">
    <source>
        <dbReference type="ARBA" id="ARBA00022490"/>
    </source>
</evidence>
<keyword evidence="11" id="KW-1185">Reference proteome</keyword>
<comment type="caution">
    <text evidence="10">The sequence shown here is derived from an EMBL/GenBank/DDBJ whole genome shotgun (WGS) entry which is preliminary data.</text>
</comment>
<feature type="compositionally biased region" description="Acidic residues" evidence="8">
    <location>
        <begin position="81"/>
        <end position="91"/>
    </location>
</feature>
<comment type="subcellular location">
    <subcellularLocation>
        <location evidence="3">Cytoplasm</location>
    </subcellularLocation>
    <subcellularLocation>
        <location evidence="2">Nucleus</location>
    </subcellularLocation>
</comment>
<sequence>MPQLRRYGPRLLHTVRGKAHASSDDHEEDDAPHAIFTSATKRRKATRNEARAEVQTEAESSMPTPPASNSTASSQHKPEVIDLENEEDDESWIAADPIDSDDEVFAAKSAAPPRFSGFKTLDSEPLEGCGKKKEEGFRFPMEEDKEEKRESPGSGEKRKSEVFDEDLEPEWVSSGASKKQKKAGRQTNIHVVAPRPSQKYGKGSQKDRERLEKDKKKSQKSNESPKKEDKGFRFMDIGHGPDSGSNGQPFTTAGAADGDSGFARLSSPSLSSARTTPDPDEVQVLDLPDATPYKPMVDCSYCGQPIDKFILEEFEDRYQTGGNLSFKWKRRFCRFHKEQEAKDLWRERSYPTIEWMGLARRMRKHNAFLVDILNDHQPSHYRQSLKDKVKPGTKGIRQAYRAAMDVKDGEAKPGASVGYYGPKGEKIMTDHIMDSLSDDIRKQTKRDKLIASSGVQGGVSGFVQAVLVPHLAEQLIKEDMKLTGDWSSQARQIIADSCEVGEILHPEVEEAVLEIASDSD</sequence>
<feature type="compositionally biased region" description="Basic and acidic residues" evidence="8">
    <location>
        <begin position="129"/>
        <end position="162"/>
    </location>
</feature>
<dbReference type="PANTHER" id="PTHR41391">
    <property type="entry name" value="RESTRICTION OF TELOMERE CAPPING PROTEIN 4"/>
    <property type="match status" value="1"/>
</dbReference>
<evidence type="ECO:0000256" key="7">
    <source>
        <dbReference type="ARBA" id="ARBA00023242"/>
    </source>
</evidence>
<dbReference type="InterPro" id="IPR039024">
    <property type="entry name" value="RTC4"/>
</dbReference>
<accession>A0ABR0EBQ9</accession>
<comment type="function">
    <text evidence="1">May be involved in a process influencing telomere capping.</text>
</comment>
<organism evidence="10 11">
    <name type="scientific">Zasmidium cellare</name>
    <name type="common">Wine cellar mold</name>
    <name type="synonym">Racodium cellare</name>
    <dbReference type="NCBI Taxonomy" id="395010"/>
    <lineage>
        <taxon>Eukaryota</taxon>
        <taxon>Fungi</taxon>
        <taxon>Dikarya</taxon>
        <taxon>Ascomycota</taxon>
        <taxon>Pezizomycotina</taxon>
        <taxon>Dothideomycetes</taxon>
        <taxon>Dothideomycetidae</taxon>
        <taxon>Mycosphaerellales</taxon>
        <taxon>Mycosphaerellaceae</taxon>
        <taxon>Zasmidium</taxon>
    </lineage>
</organism>
<evidence type="ECO:0000256" key="3">
    <source>
        <dbReference type="ARBA" id="ARBA00004496"/>
    </source>
</evidence>
<feature type="region of interest" description="Disordered" evidence="8">
    <location>
        <begin position="1"/>
        <end position="283"/>
    </location>
</feature>
<comment type="similarity">
    <text evidence="4">Belongs to the RTC4 family.</text>
</comment>
<feature type="compositionally biased region" description="Basic and acidic residues" evidence="8">
    <location>
        <begin position="223"/>
        <end position="233"/>
    </location>
</feature>
<keyword evidence="6" id="KW-0963">Cytoplasm</keyword>
<dbReference type="Pfam" id="PF14474">
    <property type="entry name" value="RTC4"/>
    <property type="match status" value="1"/>
</dbReference>